<keyword evidence="1" id="KW-0472">Membrane</keyword>
<keyword evidence="1" id="KW-1133">Transmembrane helix</keyword>
<dbReference type="EMBL" id="JAKRYL010000007">
    <property type="protein sequence ID" value="MCL7747173.1"/>
    <property type="molecule type" value="Genomic_DNA"/>
</dbReference>
<evidence type="ECO:0000313" key="2">
    <source>
        <dbReference type="EMBL" id="MCL7747173.1"/>
    </source>
</evidence>
<sequence length="199" mass="22405">MFRGNKPVLILPAILAVVMLFGGYQFLQGSEAITNEELQDVIELELETTKTERGVEIAANWDWTVMPAEGLYGEDYIGIVIMERETMTPRTDIEIEEALLELLYADRTIEQSEGTVVENGIIFPFSNKIVEHESYGNVGRLRVNVTGEEIEGEDVVLTFLHTWTEHAPLEKTDALLSSPTFTGAANVPHWDLRISHKEE</sequence>
<comment type="caution">
    <text evidence="2">The sequence shown here is derived from an EMBL/GenBank/DDBJ whole genome shotgun (WGS) entry which is preliminary data.</text>
</comment>
<dbReference type="Proteomes" id="UP001139150">
    <property type="component" value="Unassembled WGS sequence"/>
</dbReference>
<gene>
    <name evidence="2" type="ORF">MF646_08560</name>
</gene>
<proteinExistence type="predicted"/>
<organism evidence="2 3">
    <name type="scientific">Halalkalibacter alkaliphilus</name>
    <dbReference type="NCBI Taxonomy" id="2917993"/>
    <lineage>
        <taxon>Bacteria</taxon>
        <taxon>Bacillati</taxon>
        <taxon>Bacillota</taxon>
        <taxon>Bacilli</taxon>
        <taxon>Bacillales</taxon>
        <taxon>Bacillaceae</taxon>
        <taxon>Halalkalibacter</taxon>
    </lineage>
</organism>
<reference evidence="2" key="1">
    <citation type="submission" date="2022-02" db="EMBL/GenBank/DDBJ databases">
        <title>Halalkalibacter sp. nov. isolated from Lonar Lake, India.</title>
        <authorList>
            <person name="Joshi A."/>
            <person name="Thite S."/>
            <person name="Lodha T."/>
        </authorList>
    </citation>
    <scope>NUCLEOTIDE SEQUENCE</scope>
    <source>
        <strain evidence="2">MEB205</strain>
    </source>
</reference>
<protein>
    <submittedName>
        <fullName evidence="2">Uncharacterized protein</fullName>
    </submittedName>
</protein>
<keyword evidence="3" id="KW-1185">Reference proteome</keyword>
<dbReference type="AlphaFoldDB" id="A0A9X2I3Y3"/>
<name>A0A9X2I3Y3_9BACI</name>
<evidence type="ECO:0000256" key="1">
    <source>
        <dbReference type="SAM" id="Phobius"/>
    </source>
</evidence>
<dbReference type="RefSeq" id="WP_250096077.1">
    <property type="nucleotide sequence ID" value="NZ_JAKRYL010000007.1"/>
</dbReference>
<keyword evidence="1" id="KW-0812">Transmembrane</keyword>
<accession>A0A9X2I3Y3</accession>
<feature type="transmembrane region" description="Helical" evidence="1">
    <location>
        <begin position="7"/>
        <end position="27"/>
    </location>
</feature>
<evidence type="ECO:0000313" key="3">
    <source>
        <dbReference type="Proteomes" id="UP001139150"/>
    </source>
</evidence>